<evidence type="ECO:0000313" key="3">
    <source>
        <dbReference type="Proteomes" id="UP000199440"/>
    </source>
</evidence>
<dbReference type="SUPFAM" id="SSF54427">
    <property type="entry name" value="NTF2-like"/>
    <property type="match status" value="1"/>
</dbReference>
<dbReference type="InterPro" id="IPR032710">
    <property type="entry name" value="NTF2-like_dom_sf"/>
</dbReference>
<feature type="chain" id="PRO_5011758970" description="DUF4440 domain-containing protein" evidence="1">
    <location>
        <begin position="22"/>
        <end position="160"/>
    </location>
</feature>
<dbReference type="OrthoDB" id="1441789at2"/>
<dbReference type="STRING" id="192904.SAMN04488514_104241"/>
<protein>
    <recommendedName>
        <fullName evidence="4">DUF4440 domain-containing protein</fullName>
    </recommendedName>
</protein>
<evidence type="ECO:0008006" key="4">
    <source>
        <dbReference type="Google" id="ProtNLM"/>
    </source>
</evidence>
<evidence type="ECO:0000256" key="1">
    <source>
        <dbReference type="SAM" id="SignalP"/>
    </source>
</evidence>
<dbReference type="Gene3D" id="3.10.450.50">
    <property type="match status" value="1"/>
</dbReference>
<feature type="signal peptide" evidence="1">
    <location>
        <begin position="1"/>
        <end position="21"/>
    </location>
</feature>
<keyword evidence="3" id="KW-1185">Reference proteome</keyword>
<reference evidence="2 3" key="1">
    <citation type="submission" date="2016-10" db="EMBL/GenBank/DDBJ databases">
        <authorList>
            <person name="de Groot N.N."/>
        </authorList>
    </citation>
    <scope>NUCLEOTIDE SEQUENCE [LARGE SCALE GENOMIC DNA]</scope>
    <source>
        <strain evidence="2 3">DSM 19886</strain>
    </source>
</reference>
<dbReference type="EMBL" id="FNGV01000004">
    <property type="protein sequence ID" value="SDM04356.1"/>
    <property type="molecule type" value="Genomic_DNA"/>
</dbReference>
<dbReference type="Proteomes" id="UP000199440">
    <property type="component" value="Unassembled WGS sequence"/>
</dbReference>
<proteinExistence type="predicted"/>
<gene>
    <name evidence="2" type="ORF">SAMN04488514_104241</name>
</gene>
<organism evidence="2 3">
    <name type="scientific">Kriegella aquimaris</name>
    <dbReference type="NCBI Taxonomy" id="192904"/>
    <lineage>
        <taxon>Bacteria</taxon>
        <taxon>Pseudomonadati</taxon>
        <taxon>Bacteroidota</taxon>
        <taxon>Flavobacteriia</taxon>
        <taxon>Flavobacteriales</taxon>
        <taxon>Flavobacteriaceae</taxon>
        <taxon>Kriegella</taxon>
    </lineage>
</organism>
<evidence type="ECO:0000313" key="2">
    <source>
        <dbReference type="EMBL" id="SDM04356.1"/>
    </source>
</evidence>
<sequence>MRHIILMITFVLGIQTTNAQALSESDSLQIVNKINDWNQGWKTKDVELACKWYSKNADFTNAFGFNMIGQAEIQEYLTRVFGFDFVMAGNTEQTSLKLKKISDKAILVITTVERKGQKTVDNKSLGARNTTHYRFFEKTDQWEITAHLISDARSTESEKH</sequence>
<dbReference type="AlphaFoldDB" id="A0A1G9Q012"/>
<keyword evidence="1" id="KW-0732">Signal</keyword>
<accession>A0A1G9Q012</accession>
<name>A0A1G9Q012_9FLAO</name>